<evidence type="ECO:0000313" key="4">
    <source>
        <dbReference type="RefSeq" id="XP_013884644.1"/>
    </source>
</evidence>
<dbReference type="GO" id="GO:0005829">
    <property type="term" value="C:cytosol"/>
    <property type="evidence" value="ECO:0007669"/>
    <property type="project" value="TreeGrafter"/>
</dbReference>
<dbReference type="GO" id="GO:0007264">
    <property type="term" value="P:small GTPase-mediated signal transduction"/>
    <property type="evidence" value="ECO:0007669"/>
    <property type="project" value="InterPro"/>
</dbReference>
<dbReference type="KEGG" id="alim:106532995"/>
<dbReference type="GO" id="GO:0016192">
    <property type="term" value="P:vesicle-mediated transport"/>
    <property type="evidence" value="ECO:0007669"/>
    <property type="project" value="TreeGrafter"/>
</dbReference>
<dbReference type="Proteomes" id="UP000192220">
    <property type="component" value="Unplaced"/>
</dbReference>
<accession>A0A2I4CXD1</accession>
<dbReference type="GO" id="GO:0005092">
    <property type="term" value="F:GDP-dissociation inhibitor activity"/>
    <property type="evidence" value="ECO:0007669"/>
    <property type="project" value="InterPro"/>
</dbReference>
<dbReference type="Pfam" id="PF00996">
    <property type="entry name" value="GDI"/>
    <property type="match status" value="1"/>
</dbReference>
<organism evidence="3 4">
    <name type="scientific">Austrofundulus limnaeus</name>
    <name type="common">Annual killifish</name>
    <dbReference type="NCBI Taxonomy" id="52670"/>
    <lineage>
        <taxon>Eukaryota</taxon>
        <taxon>Metazoa</taxon>
        <taxon>Chordata</taxon>
        <taxon>Craniata</taxon>
        <taxon>Vertebrata</taxon>
        <taxon>Euteleostomi</taxon>
        <taxon>Actinopterygii</taxon>
        <taxon>Neopterygii</taxon>
        <taxon>Teleostei</taxon>
        <taxon>Neoteleostei</taxon>
        <taxon>Acanthomorphata</taxon>
        <taxon>Ovalentaria</taxon>
        <taxon>Atherinomorphae</taxon>
        <taxon>Cyprinodontiformes</taxon>
        <taxon>Rivulidae</taxon>
        <taxon>Austrofundulus</taxon>
    </lineage>
</organism>
<dbReference type="GO" id="GO:0005634">
    <property type="term" value="C:nucleus"/>
    <property type="evidence" value="ECO:0007669"/>
    <property type="project" value="TreeGrafter"/>
</dbReference>
<dbReference type="RefSeq" id="XP_013884644.1">
    <property type="nucleotide sequence ID" value="XM_014029190.1"/>
</dbReference>
<dbReference type="STRING" id="52670.A0A2I4CXD1"/>
<dbReference type="PANTHER" id="PTHR11787:SF4">
    <property type="entry name" value="CHM, RAB ESCORT PROTEIN 1"/>
    <property type="match status" value="1"/>
</dbReference>
<sequence>MFGHQLDQFFQNLWRVLQVLGFWSGWVRIRTGSGLTESVVAAACSRVGQRVLHLDRRSYYAANWASFTFNGLLTWIQEQQEESLPEEVFCYTSE</sequence>
<dbReference type="AlphaFoldDB" id="A0A2I4CXD1"/>
<dbReference type="Gene3D" id="3.50.50.60">
    <property type="entry name" value="FAD/NAD(P)-binding domain"/>
    <property type="match status" value="1"/>
</dbReference>
<dbReference type="GO" id="GO:0005096">
    <property type="term" value="F:GTPase activator activity"/>
    <property type="evidence" value="ECO:0007669"/>
    <property type="project" value="UniProtKB-KW"/>
</dbReference>
<reference evidence="4" key="1">
    <citation type="submission" date="2025-08" db="UniProtKB">
        <authorList>
            <consortium name="RefSeq"/>
        </authorList>
    </citation>
    <scope>IDENTIFICATION</scope>
</reference>
<evidence type="ECO:0000313" key="3">
    <source>
        <dbReference type="Proteomes" id="UP000192220"/>
    </source>
</evidence>
<comment type="similarity">
    <text evidence="1">Belongs to the Rab GDI family.</text>
</comment>
<protein>
    <submittedName>
        <fullName evidence="4">Rab proteins geranylgeranyltransferase component A 1</fullName>
    </submittedName>
</protein>
<gene>
    <name evidence="4" type="primary">LOC106532995</name>
</gene>
<name>A0A2I4CXD1_AUSLI</name>
<dbReference type="SUPFAM" id="SSF51905">
    <property type="entry name" value="FAD/NAD(P)-binding domain"/>
    <property type="match status" value="1"/>
</dbReference>
<evidence type="ECO:0000256" key="1">
    <source>
        <dbReference type="ARBA" id="ARBA00005593"/>
    </source>
</evidence>
<dbReference type="PANTHER" id="PTHR11787">
    <property type="entry name" value="RAB GDP-DISSOCIATION INHIBITOR"/>
    <property type="match status" value="1"/>
</dbReference>
<evidence type="ECO:0000256" key="2">
    <source>
        <dbReference type="ARBA" id="ARBA00022468"/>
    </source>
</evidence>
<dbReference type="InterPro" id="IPR018203">
    <property type="entry name" value="GDP_dissociation_inhibitor"/>
</dbReference>
<dbReference type="InParanoid" id="A0A2I4CXD1"/>
<dbReference type="GeneID" id="106532995"/>
<feature type="non-terminal residue" evidence="4">
    <location>
        <position position="94"/>
    </location>
</feature>
<dbReference type="OrthoDB" id="8958980at2759"/>
<dbReference type="GO" id="GO:0005968">
    <property type="term" value="C:Rab-protein geranylgeranyltransferase complex"/>
    <property type="evidence" value="ECO:0007669"/>
    <property type="project" value="TreeGrafter"/>
</dbReference>
<dbReference type="InterPro" id="IPR036188">
    <property type="entry name" value="FAD/NAD-bd_sf"/>
</dbReference>
<proteinExistence type="inferred from homology"/>
<dbReference type="PRINTS" id="PR00891">
    <property type="entry name" value="RABGDIREP"/>
</dbReference>
<keyword evidence="2" id="KW-0343">GTPase activation</keyword>
<keyword evidence="3" id="KW-1185">Reference proteome</keyword>